<name>A0AAD9ZIS1_9ROSI</name>
<dbReference type="Pfam" id="PF13812">
    <property type="entry name" value="PPR_3"/>
    <property type="match status" value="1"/>
</dbReference>
<dbReference type="Pfam" id="PF13041">
    <property type="entry name" value="PPR_2"/>
    <property type="match status" value="1"/>
</dbReference>
<dbReference type="NCBIfam" id="TIGR00756">
    <property type="entry name" value="PPR"/>
    <property type="match status" value="3"/>
</dbReference>
<keyword evidence="2" id="KW-0677">Repeat</keyword>
<evidence type="ECO:0000256" key="1">
    <source>
        <dbReference type="ARBA" id="ARBA00007626"/>
    </source>
</evidence>
<dbReference type="Pfam" id="PF01535">
    <property type="entry name" value="PPR"/>
    <property type="match status" value="1"/>
</dbReference>
<comment type="similarity">
    <text evidence="1">Belongs to the PPR family. P subfamily.</text>
</comment>
<dbReference type="Proteomes" id="UP001281410">
    <property type="component" value="Unassembled WGS sequence"/>
</dbReference>
<evidence type="ECO:0000313" key="5">
    <source>
        <dbReference type="Proteomes" id="UP001281410"/>
    </source>
</evidence>
<organism evidence="4 5">
    <name type="scientific">Dipteronia sinensis</name>
    <dbReference type="NCBI Taxonomy" id="43782"/>
    <lineage>
        <taxon>Eukaryota</taxon>
        <taxon>Viridiplantae</taxon>
        <taxon>Streptophyta</taxon>
        <taxon>Embryophyta</taxon>
        <taxon>Tracheophyta</taxon>
        <taxon>Spermatophyta</taxon>
        <taxon>Magnoliopsida</taxon>
        <taxon>eudicotyledons</taxon>
        <taxon>Gunneridae</taxon>
        <taxon>Pentapetalae</taxon>
        <taxon>rosids</taxon>
        <taxon>malvids</taxon>
        <taxon>Sapindales</taxon>
        <taxon>Sapindaceae</taxon>
        <taxon>Hippocastanoideae</taxon>
        <taxon>Acereae</taxon>
        <taxon>Dipteronia</taxon>
    </lineage>
</organism>
<dbReference type="InterPro" id="IPR002885">
    <property type="entry name" value="PPR_rpt"/>
</dbReference>
<dbReference type="PANTHER" id="PTHR47874">
    <property type="entry name" value="EXPRESSED PROTEIN"/>
    <property type="match status" value="1"/>
</dbReference>
<proteinExistence type="inferred from homology"/>
<feature type="repeat" description="PPR" evidence="3">
    <location>
        <begin position="109"/>
        <end position="143"/>
    </location>
</feature>
<dbReference type="PROSITE" id="PS51375">
    <property type="entry name" value="PPR"/>
    <property type="match status" value="3"/>
</dbReference>
<keyword evidence="5" id="KW-1185">Reference proteome</keyword>
<protein>
    <recommendedName>
        <fullName evidence="6">Pentatricopeptide repeat-containing protein</fullName>
    </recommendedName>
</protein>
<comment type="caution">
    <text evidence="4">The sequence shown here is derived from an EMBL/GenBank/DDBJ whole genome shotgun (WGS) entry which is preliminary data.</text>
</comment>
<evidence type="ECO:0000313" key="4">
    <source>
        <dbReference type="EMBL" id="KAK3180300.1"/>
    </source>
</evidence>
<dbReference type="AlphaFoldDB" id="A0AAD9ZIS1"/>
<reference evidence="4" key="1">
    <citation type="journal article" date="2023" name="Plant J.">
        <title>Genome sequences and population genomics provide insights into the demographic history, inbreeding, and mutation load of two 'living fossil' tree species of Dipteronia.</title>
        <authorList>
            <person name="Feng Y."/>
            <person name="Comes H.P."/>
            <person name="Chen J."/>
            <person name="Zhu S."/>
            <person name="Lu R."/>
            <person name="Zhang X."/>
            <person name="Li P."/>
            <person name="Qiu J."/>
            <person name="Olsen K.M."/>
            <person name="Qiu Y."/>
        </authorList>
    </citation>
    <scope>NUCLEOTIDE SEQUENCE</scope>
    <source>
        <strain evidence="4">NBL</strain>
    </source>
</reference>
<dbReference type="Gene3D" id="1.25.40.10">
    <property type="entry name" value="Tetratricopeptide repeat domain"/>
    <property type="match status" value="2"/>
</dbReference>
<dbReference type="PANTHER" id="PTHR47874:SF6">
    <property type="entry name" value="PENTATRICOPEPTIDE REPEAT-CONTAINING PROTEIN"/>
    <property type="match status" value="1"/>
</dbReference>
<gene>
    <name evidence="4" type="ORF">Dsin_032752</name>
</gene>
<dbReference type="InterPro" id="IPR011990">
    <property type="entry name" value="TPR-like_helical_dom_sf"/>
</dbReference>
<accession>A0AAD9ZIS1</accession>
<dbReference type="InterPro" id="IPR044179">
    <property type="entry name" value="PPR5-like"/>
</dbReference>
<evidence type="ECO:0000256" key="3">
    <source>
        <dbReference type="PROSITE-ProRule" id="PRU00708"/>
    </source>
</evidence>
<evidence type="ECO:0000256" key="2">
    <source>
        <dbReference type="ARBA" id="ARBA00022737"/>
    </source>
</evidence>
<dbReference type="GO" id="GO:0003729">
    <property type="term" value="F:mRNA binding"/>
    <property type="evidence" value="ECO:0007669"/>
    <property type="project" value="InterPro"/>
</dbReference>
<evidence type="ECO:0008006" key="6">
    <source>
        <dbReference type="Google" id="ProtNLM"/>
    </source>
</evidence>
<dbReference type="EMBL" id="JANJYJ010000109">
    <property type="protein sequence ID" value="KAK3180300.1"/>
    <property type="molecule type" value="Genomic_DNA"/>
</dbReference>
<feature type="repeat" description="PPR" evidence="3">
    <location>
        <begin position="6"/>
        <end position="40"/>
    </location>
</feature>
<feature type="repeat" description="PPR" evidence="3">
    <location>
        <begin position="41"/>
        <end position="71"/>
    </location>
</feature>
<sequence length="163" mass="18422">MWYRPNVGVYIKLIVMLGKCKQPEKAHELFQAMIDEGCEVNHQAYTALVSAYGRSGLFGKAFSLLEEMKNTPNCHPDVNTYSILIKSCLQVAEMESTLVKMLGEDCEPDVWTMNSTIRAFGNSGQIETMEKCYEKFQRAGIEPSISTFTFSLIVMEKPGTMRK</sequence>